<dbReference type="STRING" id="1562970.ING2E5B_0151"/>
<dbReference type="InterPro" id="IPR005814">
    <property type="entry name" value="Aminotrans_3"/>
</dbReference>
<evidence type="ECO:0000256" key="4">
    <source>
        <dbReference type="ARBA" id="ARBA00022898"/>
    </source>
</evidence>
<dbReference type="PIRSF" id="PIRSF000521">
    <property type="entry name" value="Transaminase_4ab_Lys_Orn"/>
    <property type="match status" value="1"/>
</dbReference>
<evidence type="ECO:0000313" key="6">
    <source>
        <dbReference type="EMBL" id="CEA14892.1"/>
    </source>
</evidence>
<dbReference type="AlphaFoldDB" id="A0A098BXN0"/>
<dbReference type="Gene3D" id="3.40.640.10">
    <property type="entry name" value="Type I PLP-dependent aspartate aminotransferase-like (Major domain)"/>
    <property type="match status" value="1"/>
</dbReference>
<dbReference type="FunFam" id="3.40.640.10:FF:000100">
    <property type="entry name" value="Putative acetylornithine aminotransferase"/>
    <property type="match status" value="1"/>
</dbReference>
<dbReference type="InterPro" id="IPR015421">
    <property type="entry name" value="PyrdxlP-dep_Trfase_major"/>
</dbReference>
<accession>A0A098BXN0</accession>
<dbReference type="EC" id="2.6.1.11" evidence="6"/>
<dbReference type="PATRIC" id="fig|1562970.3.peg.147"/>
<protein>
    <submittedName>
        <fullName evidence="6">Acetylornithine aminotransferase</fullName>
        <ecNumber evidence="6">2.6.1.11</ecNumber>
    </submittedName>
</protein>
<evidence type="ECO:0000313" key="7">
    <source>
        <dbReference type="Proteomes" id="UP000032417"/>
    </source>
</evidence>
<evidence type="ECO:0000256" key="3">
    <source>
        <dbReference type="ARBA" id="ARBA00022679"/>
    </source>
</evidence>
<dbReference type="Gene3D" id="3.90.1150.10">
    <property type="entry name" value="Aspartate Aminotransferase, domain 1"/>
    <property type="match status" value="1"/>
</dbReference>
<keyword evidence="3 6" id="KW-0808">Transferase</keyword>
<dbReference type="EMBL" id="LN515532">
    <property type="protein sequence ID" value="CEA14892.1"/>
    <property type="molecule type" value="Genomic_DNA"/>
</dbReference>
<reference evidence="6 7" key="1">
    <citation type="submission" date="2014-08" db="EMBL/GenBank/DDBJ databases">
        <authorList>
            <person name="Wibberg D."/>
        </authorList>
    </citation>
    <scope>NUCLEOTIDE SEQUENCE [LARGE SCALE GENOMIC DNA]</scope>
    <source>
        <strain evidence="7">ING2-E5B</strain>
    </source>
</reference>
<dbReference type="InterPro" id="IPR015422">
    <property type="entry name" value="PyrdxlP-dep_Trfase_small"/>
</dbReference>
<name>A0A098BXN0_9BACT</name>
<organism evidence="6 7">
    <name type="scientific">Fermentimonas caenicola</name>
    <dbReference type="NCBI Taxonomy" id="1562970"/>
    <lineage>
        <taxon>Bacteria</taxon>
        <taxon>Pseudomonadati</taxon>
        <taxon>Bacteroidota</taxon>
        <taxon>Bacteroidia</taxon>
        <taxon>Bacteroidales</taxon>
        <taxon>Dysgonomonadaceae</taxon>
        <taxon>Fermentimonas</taxon>
    </lineage>
</organism>
<dbReference type="KEGG" id="pbt:ING2E5B_0151"/>
<dbReference type="GO" id="GO:0030170">
    <property type="term" value="F:pyridoxal phosphate binding"/>
    <property type="evidence" value="ECO:0007669"/>
    <property type="project" value="InterPro"/>
</dbReference>
<dbReference type="GO" id="GO:0042802">
    <property type="term" value="F:identical protein binding"/>
    <property type="evidence" value="ECO:0007669"/>
    <property type="project" value="TreeGrafter"/>
</dbReference>
<comment type="cofactor">
    <cofactor evidence="1">
        <name>pyridoxal 5'-phosphate</name>
        <dbReference type="ChEBI" id="CHEBI:597326"/>
    </cofactor>
</comment>
<sequence>MELFDVYSLWNIEPVKAKGCHVWDNEGNEYLDLYGGHAVISIGHSHPVYIKAISDQVEKIGFYSNSVLNSLQKTLAQKLGEQSGYTDYSLFLCNSGAEANENALKLASFYTGKSRVIAFKEAFHGRTSGAVAITDNPDIQSPFNSGHEVTFSTLNDIASVEAELNKGDVAAVIIEGIQGVAGIFVPEAEFLQQLDQLCKKHNVPLILDEIQSGYGRSGKFFAHQFADIKPDLITTAKGMGNGFPIGGLLISPKFEAKKGMLGTTFGGNHLACAAAIAVLDVIKDESLVDNAASVGEYLKEKLLNINGVVDVRGYGLMLGIEFKPEYSSVRNQLLFESHIFTGGAKNNIMRLLPPLSITKEEIDIFIDELIKKLN</sequence>
<dbReference type="InterPro" id="IPR050103">
    <property type="entry name" value="Class-III_PLP-dep_AT"/>
</dbReference>
<evidence type="ECO:0000256" key="2">
    <source>
        <dbReference type="ARBA" id="ARBA00022576"/>
    </source>
</evidence>
<dbReference type="Proteomes" id="UP000032417">
    <property type="component" value="Chromosome 1"/>
</dbReference>
<comment type="similarity">
    <text evidence="5">Belongs to the class-III pyridoxal-phosphate-dependent aminotransferase family.</text>
</comment>
<dbReference type="HOGENOM" id="CLU_016922_10_1_10"/>
<keyword evidence="4 5" id="KW-0663">Pyridoxal phosphate</keyword>
<evidence type="ECO:0000256" key="1">
    <source>
        <dbReference type="ARBA" id="ARBA00001933"/>
    </source>
</evidence>
<keyword evidence="7" id="KW-1185">Reference proteome</keyword>
<dbReference type="CDD" id="cd00610">
    <property type="entry name" value="OAT_like"/>
    <property type="match status" value="1"/>
</dbReference>
<dbReference type="OrthoDB" id="9807885at2"/>
<dbReference type="PANTHER" id="PTHR11986:SF79">
    <property type="entry name" value="ACETYLORNITHINE AMINOTRANSFERASE, MITOCHONDRIAL"/>
    <property type="match status" value="1"/>
</dbReference>
<dbReference type="SUPFAM" id="SSF53383">
    <property type="entry name" value="PLP-dependent transferases"/>
    <property type="match status" value="1"/>
</dbReference>
<proteinExistence type="inferred from homology"/>
<gene>
    <name evidence="6" type="primary">argD</name>
    <name evidence="6" type="ORF">ING2E5B_0151</name>
</gene>
<evidence type="ECO:0000256" key="5">
    <source>
        <dbReference type="RuleBase" id="RU003560"/>
    </source>
</evidence>
<dbReference type="GO" id="GO:0003992">
    <property type="term" value="F:N2-acetyl-L-ornithine:2-oxoglutarate 5-aminotransferase activity"/>
    <property type="evidence" value="ECO:0007669"/>
    <property type="project" value="UniProtKB-EC"/>
</dbReference>
<dbReference type="PANTHER" id="PTHR11986">
    <property type="entry name" value="AMINOTRANSFERASE CLASS III"/>
    <property type="match status" value="1"/>
</dbReference>
<keyword evidence="2 6" id="KW-0032">Aminotransferase</keyword>
<dbReference type="InterPro" id="IPR015424">
    <property type="entry name" value="PyrdxlP-dep_Trfase"/>
</dbReference>
<dbReference type="PROSITE" id="PS00600">
    <property type="entry name" value="AA_TRANSFER_CLASS_3"/>
    <property type="match status" value="1"/>
</dbReference>
<dbReference type="Pfam" id="PF00202">
    <property type="entry name" value="Aminotran_3"/>
    <property type="match status" value="1"/>
</dbReference>
<dbReference type="InterPro" id="IPR049704">
    <property type="entry name" value="Aminotrans_3_PPA_site"/>
</dbReference>